<feature type="transmembrane region" description="Helical" evidence="1">
    <location>
        <begin position="46"/>
        <end position="68"/>
    </location>
</feature>
<gene>
    <name evidence="2" type="ORF">PXEA_LOCUS26052</name>
</gene>
<accession>A0A3S5AZQ1</accession>
<dbReference type="Proteomes" id="UP000784294">
    <property type="component" value="Unassembled WGS sequence"/>
</dbReference>
<protein>
    <submittedName>
        <fullName evidence="2">Uncharacterized protein</fullName>
    </submittedName>
</protein>
<keyword evidence="1" id="KW-1133">Transmembrane helix</keyword>
<name>A0A3S5AZQ1_9PLAT</name>
<dbReference type="EMBL" id="CAAALY010244411">
    <property type="protein sequence ID" value="VEL32612.1"/>
    <property type="molecule type" value="Genomic_DNA"/>
</dbReference>
<evidence type="ECO:0000256" key="1">
    <source>
        <dbReference type="SAM" id="Phobius"/>
    </source>
</evidence>
<keyword evidence="1" id="KW-0812">Transmembrane</keyword>
<comment type="caution">
    <text evidence="2">The sequence shown here is derived from an EMBL/GenBank/DDBJ whole genome shotgun (WGS) entry which is preliminary data.</text>
</comment>
<evidence type="ECO:0000313" key="2">
    <source>
        <dbReference type="EMBL" id="VEL32612.1"/>
    </source>
</evidence>
<reference evidence="2" key="1">
    <citation type="submission" date="2018-11" db="EMBL/GenBank/DDBJ databases">
        <authorList>
            <consortium name="Pathogen Informatics"/>
        </authorList>
    </citation>
    <scope>NUCLEOTIDE SEQUENCE</scope>
</reference>
<keyword evidence="1" id="KW-0472">Membrane</keyword>
<keyword evidence="3" id="KW-1185">Reference proteome</keyword>
<sequence length="70" mass="7493">MGIALGHRVNDPTEGIPICFGVLQSYMRKGLNPFLTDLSADFGSDLSVYLVSSSFFAAFIHLLLPACISG</sequence>
<organism evidence="2 3">
    <name type="scientific">Protopolystoma xenopodis</name>
    <dbReference type="NCBI Taxonomy" id="117903"/>
    <lineage>
        <taxon>Eukaryota</taxon>
        <taxon>Metazoa</taxon>
        <taxon>Spiralia</taxon>
        <taxon>Lophotrochozoa</taxon>
        <taxon>Platyhelminthes</taxon>
        <taxon>Monogenea</taxon>
        <taxon>Polyopisthocotylea</taxon>
        <taxon>Polystomatidea</taxon>
        <taxon>Polystomatidae</taxon>
        <taxon>Protopolystoma</taxon>
    </lineage>
</organism>
<dbReference type="AlphaFoldDB" id="A0A3S5AZQ1"/>
<proteinExistence type="predicted"/>
<evidence type="ECO:0000313" key="3">
    <source>
        <dbReference type="Proteomes" id="UP000784294"/>
    </source>
</evidence>